<dbReference type="Proteomes" id="UP000799757">
    <property type="component" value="Unassembled WGS sequence"/>
</dbReference>
<evidence type="ECO:0008006" key="3">
    <source>
        <dbReference type="Google" id="ProtNLM"/>
    </source>
</evidence>
<gene>
    <name evidence="1" type="ORF">K505DRAFT_412129</name>
</gene>
<organism evidence="1 2">
    <name type="scientific">Melanomma pulvis-pyrius CBS 109.77</name>
    <dbReference type="NCBI Taxonomy" id="1314802"/>
    <lineage>
        <taxon>Eukaryota</taxon>
        <taxon>Fungi</taxon>
        <taxon>Dikarya</taxon>
        <taxon>Ascomycota</taxon>
        <taxon>Pezizomycotina</taxon>
        <taxon>Dothideomycetes</taxon>
        <taxon>Pleosporomycetidae</taxon>
        <taxon>Pleosporales</taxon>
        <taxon>Melanommataceae</taxon>
        <taxon>Melanomma</taxon>
    </lineage>
</organism>
<reference evidence="1" key="1">
    <citation type="journal article" date="2020" name="Stud. Mycol.">
        <title>101 Dothideomycetes genomes: a test case for predicting lifestyles and emergence of pathogens.</title>
        <authorList>
            <person name="Haridas S."/>
            <person name="Albert R."/>
            <person name="Binder M."/>
            <person name="Bloem J."/>
            <person name="Labutti K."/>
            <person name="Salamov A."/>
            <person name="Andreopoulos B."/>
            <person name="Baker S."/>
            <person name="Barry K."/>
            <person name="Bills G."/>
            <person name="Bluhm B."/>
            <person name="Cannon C."/>
            <person name="Castanera R."/>
            <person name="Culley D."/>
            <person name="Daum C."/>
            <person name="Ezra D."/>
            <person name="Gonzalez J."/>
            <person name="Henrissat B."/>
            <person name="Kuo A."/>
            <person name="Liang C."/>
            <person name="Lipzen A."/>
            <person name="Lutzoni F."/>
            <person name="Magnuson J."/>
            <person name="Mondo S."/>
            <person name="Nolan M."/>
            <person name="Ohm R."/>
            <person name="Pangilinan J."/>
            <person name="Park H.-J."/>
            <person name="Ramirez L."/>
            <person name="Alfaro M."/>
            <person name="Sun H."/>
            <person name="Tritt A."/>
            <person name="Yoshinaga Y."/>
            <person name="Zwiers L.-H."/>
            <person name="Turgeon B."/>
            <person name="Goodwin S."/>
            <person name="Spatafora J."/>
            <person name="Crous P."/>
            <person name="Grigoriev I."/>
        </authorList>
    </citation>
    <scope>NUCLEOTIDE SEQUENCE</scope>
    <source>
        <strain evidence="1">CBS 109.77</strain>
    </source>
</reference>
<keyword evidence="2" id="KW-1185">Reference proteome</keyword>
<dbReference type="OrthoDB" id="4062651at2759"/>
<accession>A0A6A6WQE4</accession>
<dbReference type="SUPFAM" id="SSF56112">
    <property type="entry name" value="Protein kinase-like (PK-like)"/>
    <property type="match status" value="1"/>
</dbReference>
<sequence>MAGRPTYEIGITESSELNTDVSLNVSAGDKHFRIDLFTANFEANPELLKKYLLHIEHSDPTYIPPPLEDEDEFVDPLEEFYDWTMEPFAALFREIPPLDRDRLYTLQDCLFPEQFVYTLQVAGDELVPVPRDFNHDRRLVGVLLPASKTLNKSTLPVYRPDDIHVQLNDDAVALPQSPREMPPGDIGMTLTELATYAKIHATEFGEDVRVSRLLGVVEDEHTSRIVGLLLSYIDCKNMTLWCAARERTLHDKWLKQMTHSLKELHAHQIVWGDAKPENVLVNIHDDAYLIDFSGGYTKGWVDKELMNTREGDLQGKQRIEVYLAGLSG</sequence>
<dbReference type="EMBL" id="MU002541">
    <property type="protein sequence ID" value="KAF2786131.1"/>
    <property type="molecule type" value="Genomic_DNA"/>
</dbReference>
<dbReference type="Gene3D" id="1.10.510.10">
    <property type="entry name" value="Transferase(Phosphotransferase) domain 1"/>
    <property type="match status" value="1"/>
</dbReference>
<protein>
    <recommendedName>
        <fullName evidence="3">Protein kinase domain-containing protein</fullName>
    </recommendedName>
</protein>
<proteinExistence type="predicted"/>
<name>A0A6A6WQE4_9PLEO</name>
<evidence type="ECO:0000313" key="2">
    <source>
        <dbReference type="Proteomes" id="UP000799757"/>
    </source>
</evidence>
<dbReference type="AlphaFoldDB" id="A0A6A6WQE4"/>
<dbReference type="InterPro" id="IPR011009">
    <property type="entry name" value="Kinase-like_dom_sf"/>
</dbReference>
<evidence type="ECO:0000313" key="1">
    <source>
        <dbReference type="EMBL" id="KAF2786131.1"/>
    </source>
</evidence>